<name>A0A9Q5YL57_PISSA</name>
<gene>
    <name evidence="1" type="ORF">Psal009_02529</name>
</gene>
<dbReference type="AlphaFoldDB" id="A0A9Q5YL57"/>
<dbReference type="EMBL" id="CP038908">
    <property type="protein sequence ID" value="QGO06614.1"/>
    <property type="molecule type" value="Genomic_DNA"/>
</dbReference>
<reference evidence="1 2" key="1">
    <citation type="submission" date="2019-04" db="EMBL/GenBank/DDBJ databases">
        <title>Complete genome sequencing of Piscirickettsia salmonis strain Psal-009.</title>
        <authorList>
            <person name="Schober I."/>
            <person name="Bunk B."/>
            <person name="Sproer C."/>
            <person name="Carril G.P."/>
            <person name="Riedel T."/>
            <person name="Flores-Herrera P.A."/>
            <person name="Nourdin-Galindo G."/>
            <person name="Marshall S.H."/>
            <person name="Overmann J."/>
        </authorList>
    </citation>
    <scope>NUCLEOTIDE SEQUENCE [LARGE SCALE GENOMIC DNA]</scope>
    <source>
        <strain evidence="1 2">Psal-009</strain>
    </source>
</reference>
<dbReference type="GeneID" id="66740332"/>
<proteinExistence type="predicted"/>
<accession>A0A9Q5YL57</accession>
<sequence>MDNKGFCYWLQGYFEIEQNAYLNKEKLALIEDQLNALVVDKGKFTRWLSQVCDYIKGLDYPEETINVFTPIIKESLSNVFRHVIDNSYVGIDRKTRHQVHEEGLNDES</sequence>
<organism evidence="1 2">
    <name type="scientific">Piscirickettsia salmonis</name>
    <dbReference type="NCBI Taxonomy" id="1238"/>
    <lineage>
        <taxon>Bacteria</taxon>
        <taxon>Pseudomonadati</taxon>
        <taxon>Pseudomonadota</taxon>
        <taxon>Gammaproteobacteria</taxon>
        <taxon>Thiotrichales</taxon>
        <taxon>Piscirickettsiaceae</taxon>
        <taxon>Piscirickettsia</taxon>
    </lineage>
</organism>
<evidence type="ECO:0000313" key="1">
    <source>
        <dbReference type="EMBL" id="QGO06614.1"/>
    </source>
</evidence>
<evidence type="ECO:0000313" key="2">
    <source>
        <dbReference type="Proteomes" id="UP000422232"/>
    </source>
</evidence>
<dbReference type="Proteomes" id="UP000422232">
    <property type="component" value="Chromosome"/>
</dbReference>
<keyword evidence="2" id="KW-1185">Reference proteome</keyword>
<dbReference type="RefSeq" id="WP_016212320.1">
    <property type="nucleotide sequence ID" value="NZ_CP012413.1"/>
</dbReference>
<protein>
    <submittedName>
        <fullName evidence="1">Uncharacterized protein</fullName>
    </submittedName>
</protein>